<reference evidence="2 3" key="1">
    <citation type="journal article" date="2017" name="Mol. Biol. Evol.">
        <title>The 4-celled Tetrabaena socialis nuclear genome reveals the essential components for genetic control of cell number at the origin of multicellularity in the volvocine lineage.</title>
        <authorList>
            <person name="Featherston J."/>
            <person name="Arakaki Y."/>
            <person name="Hanschen E.R."/>
            <person name="Ferris P.J."/>
            <person name="Michod R.E."/>
            <person name="Olson B.J.S.C."/>
            <person name="Nozaki H."/>
            <person name="Durand P.M."/>
        </authorList>
    </citation>
    <scope>NUCLEOTIDE SEQUENCE [LARGE SCALE GENOMIC DNA]</scope>
    <source>
        <strain evidence="2 3">NIES-571</strain>
    </source>
</reference>
<evidence type="ECO:0000313" key="3">
    <source>
        <dbReference type="Proteomes" id="UP000236333"/>
    </source>
</evidence>
<dbReference type="InterPro" id="IPR043151">
    <property type="entry name" value="BAH_sf"/>
</dbReference>
<dbReference type="EMBL" id="PGGS01000302">
    <property type="protein sequence ID" value="PNH05487.1"/>
    <property type="molecule type" value="Genomic_DNA"/>
</dbReference>
<dbReference type="Proteomes" id="UP000236333">
    <property type="component" value="Unassembled WGS sequence"/>
</dbReference>
<dbReference type="Gene3D" id="2.30.30.490">
    <property type="match status" value="1"/>
</dbReference>
<evidence type="ECO:0000313" key="1">
    <source>
        <dbReference type="EMBL" id="PNH05487.1"/>
    </source>
</evidence>
<dbReference type="AlphaFoldDB" id="A0A2J8AC16"/>
<feature type="non-terminal residue" evidence="2">
    <location>
        <position position="72"/>
    </location>
</feature>
<keyword evidence="3" id="KW-1185">Reference proteome</keyword>
<sequence>MSLQLFVWVGQGQAKGSRVHYQSFTLNDQTYHVGDVCYLYPEDELYPPYVARILSAFVDKDVQSGADPHCIE</sequence>
<comment type="caution">
    <text evidence="2">The sequence shown here is derived from an EMBL/GenBank/DDBJ whole genome shotgun (WGS) entry which is preliminary data.</text>
</comment>
<gene>
    <name evidence="2" type="ORF">TSOC_003231</name>
    <name evidence="1" type="ORF">TSOC_008249</name>
</gene>
<organism evidence="2 3">
    <name type="scientific">Tetrabaena socialis</name>
    <dbReference type="NCBI Taxonomy" id="47790"/>
    <lineage>
        <taxon>Eukaryota</taxon>
        <taxon>Viridiplantae</taxon>
        <taxon>Chlorophyta</taxon>
        <taxon>core chlorophytes</taxon>
        <taxon>Chlorophyceae</taxon>
        <taxon>CS clade</taxon>
        <taxon>Chlamydomonadales</taxon>
        <taxon>Tetrabaenaceae</taxon>
        <taxon>Tetrabaena</taxon>
    </lineage>
</organism>
<evidence type="ECO:0000313" key="2">
    <source>
        <dbReference type="EMBL" id="PNH10056.1"/>
    </source>
</evidence>
<name>A0A2J8AC16_9CHLO</name>
<dbReference type="EMBL" id="PGGS01000068">
    <property type="protein sequence ID" value="PNH10056.1"/>
    <property type="molecule type" value="Genomic_DNA"/>
</dbReference>
<protein>
    <recommendedName>
        <fullName evidence="4">BAH domain-containing protein</fullName>
    </recommendedName>
</protein>
<proteinExistence type="predicted"/>
<accession>A0A2J8AC16</accession>
<evidence type="ECO:0008006" key="4">
    <source>
        <dbReference type="Google" id="ProtNLM"/>
    </source>
</evidence>